<name>A0ABV6YVT8_UNCC1</name>
<keyword evidence="3 5" id="KW-0560">Oxidoreductase</keyword>
<keyword evidence="6" id="KW-1185">Reference proteome</keyword>
<keyword evidence="1" id="KW-0285">Flavoprotein</keyword>
<dbReference type="InterPro" id="IPR009158">
    <property type="entry name" value="G3P_DH_GlpB_su"/>
</dbReference>
<gene>
    <name evidence="5" type="primary">glpB</name>
    <name evidence="5" type="ORF">ACFL27_09055</name>
</gene>
<evidence type="ECO:0000313" key="5">
    <source>
        <dbReference type="EMBL" id="MFC1850325.1"/>
    </source>
</evidence>
<dbReference type="GO" id="GO:0004368">
    <property type="term" value="F:glycerol-3-phosphate dehydrogenase (quinone) activity"/>
    <property type="evidence" value="ECO:0007669"/>
    <property type="project" value="UniProtKB-EC"/>
</dbReference>
<accession>A0ABV6YVT8</accession>
<evidence type="ECO:0000259" key="4">
    <source>
        <dbReference type="Pfam" id="PF00890"/>
    </source>
</evidence>
<sequence>MTDLVIIGNSLTGLVAAIAAAKKGLSVRLLGEGTGLIHLSSGCIDVLGRAGDQDEKLVENPLKAISEMVSHDPEHPYYFIGDPALEEGLSFFQDITHTCGLNYMGQPDQNRYFITAAGTLKQSCLYPSRFNTPRLEDITAIRFLALKGIRGFFPALATALCKKIFPQIPVDYHQLDLLSEHGERVTPLLLSHRLQDLEQRDFFVSKIEQYCEPGLAIGIPALFSPLVATEIGQRLLKQFKVYLFEMATIPPSLPGYHLGQALLEYAVSLGVEPFIGGKVTKFSGTGRTVNGVFIKRPGRDVHIAGDNFLLATGSLLGGGLKIKGNQIIEPLFQIPVKAPEKSSWYGTAFFKSKHPIRKAGLKVNHEMRPCSLAGESLFNNVQVAGTILAGADTITERSGGGICIGSAFKAIADL</sequence>
<dbReference type="SUPFAM" id="SSF51905">
    <property type="entry name" value="FAD/NAD(P)-binding domain"/>
    <property type="match status" value="1"/>
</dbReference>
<dbReference type="EMBL" id="JBHPBY010000091">
    <property type="protein sequence ID" value="MFC1850325.1"/>
    <property type="molecule type" value="Genomic_DNA"/>
</dbReference>
<dbReference type="InterPro" id="IPR003953">
    <property type="entry name" value="FAD-dep_OxRdtase_2_FAD-bd"/>
</dbReference>
<organism evidence="5 6">
    <name type="scientific">candidate division CSSED10-310 bacterium</name>
    <dbReference type="NCBI Taxonomy" id="2855610"/>
    <lineage>
        <taxon>Bacteria</taxon>
        <taxon>Bacteria division CSSED10-310</taxon>
    </lineage>
</organism>
<comment type="caution">
    <text evidence="5">The sequence shown here is derived from an EMBL/GenBank/DDBJ whole genome shotgun (WGS) entry which is preliminary data.</text>
</comment>
<evidence type="ECO:0000256" key="3">
    <source>
        <dbReference type="ARBA" id="ARBA00023002"/>
    </source>
</evidence>
<dbReference type="PIRSF" id="PIRSF000141">
    <property type="entry name" value="Anaerobic_G3P_dh"/>
    <property type="match status" value="1"/>
</dbReference>
<evidence type="ECO:0000256" key="2">
    <source>
        <dbReference type="ARBA" id="ARBA00022643"/>
    </source>
</evidence>
<evidence type="ECO:0000313" key="6">
    <source>
        <dbReference type="Proteomes" id="UP001594351"/>
    </source>
</evidence>
<keyword evidence="2" id="KW-0288">FMN</keyword>
<dbReference type="EC" id="1.1.5.3" evidence="5"/>
<feature type="domain" description="FAD-dependent oxidoreductase 2 FAD-binding" evidence="4">
    <location>
        <begin position="3"/>
        <end position="146"/>
    </location>
</feature>
<evidence type="ECO:0000256" key="1">
    <source>
        <dbReference type="ARBA" id="ARBA00022630"/>
    </source>
</evidence>
<dbReference type="Proteomes" id="UP001594351">
    <property type="component" value="Unassembled WGS sequence"/>
</dbReference>
<dbReference type="Pfam" id="PF00890">
    <property type="entry name" value="FAD_binding_2"/>
    <property type="match status" value="1"/>
</dbReference>
<proteinExistence type="predicted"/>
<dbReference type="NCBIfam" id="TIGR03378">
    <property type="entry name" value="glycerol3P_GlpB"/>
    <property type="match status" value="1"/>
</dbReference>
<protein>
    <submittedName>
        <fullName evidence="5">Anaerobic glycerol-3-phosphate dehydrogenase subunit GlpB</fullName>
        <ecNumber evidence="5">1.1.5.3</ecNumber>
    </submittedName>
</protein>
<dbReference type="InterPro" id="IPR036188">
    <property type="entry name" value="FAD/NAD-bd_sf"/>
</dbReference>
<reference evidence="5 6" key="1">
    <citation type="submission" date="2024-09" db="EMBL/GenBank/DDBJ databases">
        <title>Laminarin stimulates single cell rates of sulfate reduction while oxygen inhibits transcriptomic activity in coastal marine sediment.</title>
        <authorList>
            <person name="Lindsay M."/>
            <person name="Orcutt B."/>
            <person name="Emerson D."/>
            <person name="Stepanauskas R."/>
            <person name="D'Angelo T."/>
        </authorList>
    </citation>
    <scope>NUCLEOTIDE SEQUENCE [LARGE SCALE GENOMIC DNA]</scope>
    <source>
        <strain evidence="5">SAG AM-311-K15</strain>
    </source>
</reference>